<proteinExistence type="predicted"/>
<dbReference type="AlphaFoldDB" id="A0A6S6LUK8"/>
<dbReference type="Proteomes" id="UP000515472">
    <property type="component" value="Chromosome"/>
</dbReference>
<dbReference type="RefSeq" id="WP_185243996.1">
    <property type="nucleotide sequence ID" value="NZ_AP023213.1"/>
</dbReference>
<organism evidence="2 3">
    <name type="scientific">Citrifermentans bremense</name>
    <dbReference type="NCBI Taxonomy" id="60035"/>
    <lineage>
        <taxon>Bacteria</taxon>
        <taxon>Pseudomonadati</taxon>
        <taxon>Thermodesulfobacteriota</taxon>
        <taxon>Desulfuromonadia</taxon>
        <taxon>Geobacterales</taxon>
        <taxon>Geobacteraceae</taxon>
        <taxon>Citrifermentans</taxon>
    </lineage>
</organism>
<dbReference type="KEGG" id="gbn:GEOBRER4_03720"/>
<evidence type="ECO:0000313" key="3">
    <source>
        <dbReference type="Proteomes" id="UP000515472"/>
    </source>
</evidence>
<feature type="transmembrane region" description="Helical" evidence="1">
    <location>
        <begin position="209"/>
        <end position="230"/>
    </location>
</feature>
<keyword evidence="1" id="KW-1133">Transmembrane helix</keyword>
<sequence length="238" mass="25912">MSSPPPVCPKCAAPRTDDNCCPHCGVIFAKVRPRPGMPSSEYEDAEPVPGPPTVACEPVASAVVVVRVIFLVILSFYSFRILTHTIASNYVGEIFLHLVNLPFHEAGHVLFSPFGRFVQVAGGTIMQLLVPAVVAFSFLMRRDRYAAAVGIWWFGESTADVAPYADDARTGQLPLLGGVTGSEVEDYHDWEVMLGKLGILSWDHAIGRFFFITGGIVMTAAIIWGLIVSFRQTEGVSR</sequence>
<keyword evidence="3" id="KW-1185">Reference proteome</keyword>
<feature type="transmembrane region" description="Helical" evidence="1">
    <location>
        <begin position="59"/>
        <end position="79"/>
    </location>
</feature>
<evidence type="ECO:0000313" key="2">
    <source>
        <dbReference type="EMBL" id="BCG45622.1"/>
    </source>
</evidence>
<gene>
    <name evidence="2" type="ORF">GEOBRER4_n0380</name>
</gene>
<keyword evidence="1" id="KW-0812">Transmembrane</keyword>
<evidence type="ECO:0000256" key="1">
    <source>
        <dbReference type="SAM" id="Phobius"/>
    </source>
</evidence>
<accession>A0A6S6LUK8</accession>
<reference evidence="2 3" key="1">
    <citation type="submission" date="2020-06" db="EMBL/GenBank/DDBJ databases">
        <title>Interaction of electrochemicaly active bacteria, Geobacter bremensis R4 on different carbon anode.</title>
        <authorList>
            <person name="Meng L."/>
            <person name="Yoshida N."/>
        </authorList>
    </citation>
    <scope>NUCLEOTIDE SEQUENCE [LARGE SCALE GENOMIC DNA]</scope>
    <source>
        <strain evidence="2 3">R4</strain>
    </source>
</reference>
<keyword evidence="1" id="KW-0472">Membrane</keyword>
<name>A0A6S6LUK8_9BACT</name>
<protein>
    <recommendedName>
        <fullName evidence="4">Zinc ribbon domain-containing protein</fullName>
    </recommendedName>
</protein>
<evidence type="ECO:0008006" key="4">
    <source>
        <dbReference type="Google" id="ProtNLM"/>
    </source>
</evidence>
<dbReference type="EMBL" id="AP023213">
    <property type="protein sequence ID" value="BCG45622.1"/>
    <property type="molecule type" value="Genomic_DNA"/>
</dbReference>
<feature type="transmembrane region" description="Helical" evidence="1">
    <location>
        <begin position="117"/>
        <end position="139"/>
    </location>
</feature>